<feature type="binding site" evidence="7">
    <location>
        <position position="221"/>
    </location>
    <ligand>
        <name>L-aspartate</name>
        <dbReference type="ChEBI" id="CHEBI:29991"/>
    </ligand>
</feature>
<dbReference type="PANTHER" id="PTHR45753:SF6">
    <property type="entry name" value="ASPARTATE CARBAMOYLTRANSFERASE"/>
    <property type="match status" value="1"/>
</dbReference>
<feature type="binding site" evidence="7">
    <location>
        <position position="111"/>
    </location>
    <ligand>
        <name>carbamoyl phosphate</name>
        <dbReference type="ChEBI" id="CHEBI:58228"/>
    </ligand>
</feature>
<dbReference type="InterPro" id="IPR036901">
    <property type="entry name" value="Asp/Orn_carbamoylTrfase_sf"/>
</dbReference>
<evidence type="ECO:0000256" key="4">
    <source>
        <dbReference type="ARBA" id="ARBA00022975"/>
    </source>
</evidence>
<dbReference type="GO" id="GO:0044205">
    <property type="term" value="P:'de novo' UMP biosynthetic process"/>
    <property type="evidence" value="ECO:0007669"/>
    <property type="project" value="UniProtKB-UniRule"/>
</dbReference>
<comment type="pathway">
    <text evidence="1 7">Pyrimidine metabolism; UMP biosynthesis via de novo pathway; (S)-dihydroorotate from bicarbonate: step 2/3.</text>
</comment>
<dbReference type="GO" id="GO:0006207">
    <property type="term" value="P:'de novo' pyrimidine nucleobase biosynthetic process"/>
    <property type="evidence" value="ECO:0007669"/>
    <property type="project" value="InterPro"/>
</dbReference>
<dbReference type="HAMAP" id="MF_00001">
    <property type="entry name" value="Asp_carb_tr"/>
    <property type="match status" value="1"/>
</dbReference>
<feature type="binding site" evidence="7">
    <location>
        <position position="142"/>
    </location>
    <ligand>
        <name>carbamoyl phosphate</name>
        <dbReference type="ChEBI" id="CHEBI:58228"/>
    </ligand>
</feature>
<feature type="binding site" evidence="7">
    <location>
        <position position="262"/>
    </location>
    <ligand>
        <name>carbamoyl phosphate</name>
        <dbReference type="ChEBI" id="CHEBI:58228"/>
    </ligand>
</feature>
<feature type="binding site" evidence="7">
    <location>
        <position position="139"/>
    </location>
    <ligand>
        <name>carbamoyl phosphate</name>
        <dbReference type="ChEBI" id="CHEBI:58228"/>
    </ligand>
</feature>
<comment type="similarity">
    <text evidence="2 7">Belongs to the aspartate/ornithine carbamoyltransferase superfamily. ATCase family.</text>
</comment>
<evidence type="ECO:0000256" key="5">
    <source>
        <dbReference type="ARBA" id="ARBA00043884"/>
    </source>
</evidence>
<dbReference type="NCBIfam" id="NF002032">
    <property type="entry name" value="PRK00856.1"/>
    <property type="match status" value="1"/>
</dbReference>
<proteinExistence type="inferred from homology"/>
<dbReference type="PROSITE" id="PS00097">
    <property type="entry name" value="CARBAMOYLTRANSFERASE"/>
    <property type="match status" value="1"/>
</dbReference>
<dbReference type="Proteomes" id="UP000304148">
    <property type="component" value="Chromosome"/>
</dbReference>
<evidence type="ECO:0000313" key="11">
    <source>
        <dbReference type="Proteomes" id="UP000304148"/>
    </source>
</evidence>
<reference evidence="11" key="1">
    <citation type="submission" date="2018-08" db="EMBL/GenBank/DDBJ databases">
        <authorList>
            <person name="Chevrot R."/>
        </authorList>
    </citation>
    <scope>NUCLEOTIDE SEQUENCE [LARGE SCALE GENOMIC DNA]</scope>
</reference>
<comment type="catalytic activity">
    <reaction evidence="6 7">
        <text>carbamoyl phosphate + L-aspartate = N-carbamoyl-L-aspartate + phosphate + H(+)</text>
        <dbReference type="Rhea" id="RHEA:20013"/>
        <dbReference type="ChEBI" id="CHEBI:15378"/>
        <dbReference type="ChEBI" id="CHEBI:29991"/>
        <dbReference type="ChEBI" id="CHEBI:32814"/>
        <dbReference type="ChEBI" id="CHEBI:43474"/>
        <dbReference type="ChEBI" id="CHEBI:58228"/>
        <dbReference type="EC" id="2.1.3.2"/>
    </reaction>
</comment>
<feature type="binding site" evidence="7">
    <location>
        <position position="62"/>
    </location>
    <ligand>
        <name>carbamoyl phosphate</name>
        <dbReference type="ChEBI" id="CHEBI:58228"/>
    </ligand>
</feature>
<feature type="binding site" evidence="7">
    <location>
        <position position="172"/>
    </location>
    <ligand>
        <name>L-aspartate</name>
        <dbReference type="ChEBI" id="CHEBI:29991"/>
    </ligand>
</feature>
<evidence type="ECO:0000256" key="6">
    <source>
        <dbReference type="ARBA" id="ARBA00048859"/>
    </source>
</evidence>
<organism evidence="10 11">
    <name type="scientific">Paenibacillus alvei</name>
    <name type="common">Bacillus alvei</name>
    <dbReference type="NCBI Taxonomy" id="44250"/>
    <lineage>
        <taxon>Bacteria</taxon>
        <taxon>Bacillati</taxon>
        <taxon>Bacillota</taxon>
        <taxon>Bacilli</taxon>
        <taxon>Bacillales</taxon>
        <taxon>Paenibacillaceae</taxon>
        <taxon>Paenibacillus</taxon>
    </lineage>
</organism>
<dbReference type="InterPro" id="IPR006132">
    <property type="entry name" value="Asp/Orn_carbamoyltranf_P-bd"/>
</dbReference>
<sequence>MTIQLERTVKDRSLLGLKSLSRFEIESILNRAAHWDGQDVKVQDALKNKFVANMFFENSTRTRCSFEVAEKRLGAEVINFSASSSSVEKGESIYDTVRTLESMGMDAGVIRLKPIGLLEQIAERVNMPLINAGDGNNEHPTQALLDLYTIRKHFGQLDGLNVTIVGDVEHSRVARSNLYALRKFGANVSFCAPDNMRAHDLDAPYVTMDEALQSDVVMMLRVQLERHESEVMHSTAAYRSAYGMTLERVALMKRHAIIMHPAPVNRNVEIDDEVVEAEQSRIFEQMANGVPVRMAVLERALS</sequence>
<dbReference type="GO" id="GO:0006520">
    <property type="term" value="P:amino acid metabolic process"/>
    <property type="evidence" value="ECO:0007669"/>
    <property type="project" value="InterPro"/>
</dbReference>
<gene>
    <name evidence="7 10" type="primary">pyrB</name>
    <name evidence="10" type="ORF">PBLR_11024</name>
</gene>
<evidence type="ECO:0000259" key="8">
    <source>
        <dbReference type="Pfam" id="PF00185"/>
    </source>
</evidence>
<feature type="domain" description="Aspartate/ornithine carbamoyltransferase carbamoyl-P binding" evidence="9">
    <location>
        <begin position="12"/>
        <end position="151"/>
    </location>
</feature>
<dbReference type="EC" id="2.1.3.2" evidence="7"/>
<dbReference type="PANTHER" id="PTHR45753">
    <property type="entry name" value="ORNITHINE CARBAMOYLTRANSFERASE, MITOCHONDRIAL"/>
    <property type="match status" value="1"/>
</dbReference>
<dbReference type="SUPFAM" id="SSF53671">
    <property type="entry name" value="Aspartate/ornithine carbamoyltransferase"/>
    <property type="match status" value="1"/>
</dbReference>
<feature type="binding site" evidence="7">
    <location>
        <position position="263"/>
    </location>
    <ligand>
        <name>carbamoyl phosphate</name>
        <dbReference type="ChEBI" id="CHEBI:58228"/>
    </ligand>
</feature>
<feature type="domain" description="Aspartate/ornithine carbamoyltransferase Asp/Orn-binding" evidence="8">
    <location>
        <begin position="158"/>
        <end position="298"/>
    </location>
</feature>
<dbReference type="Pfam" id="PF00185">
    <property type="entry name" value="OTCace"/>
    <property type="match status" value="1"/>
</dbReference>
<comment type="function">
    <text evidence="5 7">Catalyzes the condensation of carbamoyl phosphate and aspartate to form carbamoyl aspartate and inorganic phosphate, the committed step in the de novo pyrimidine nucleotide biosynthesis pathway.</text>
</comment>
<protein>
    <recommendedName>
        <fullName evidence="7">Aspartate carbamoyltransferase</fullName>
        <ecNumber evidence="7">2.1.3.2</ecNumber>
    </recommendedName>
    <alternativeName>
        <fullName evidence="7">Aspartate transcarbamylase</fullName>
        <shortName evidence="7">ATCase</shortName>
    </alternativeName>
</protein>
<dbReference type="InterPro" id="IPR006130">
    <property type="entry name" value="Asp/Orn_carbamoylTrfase"/>
</dbReference>
<keyword evidence="3 7" id="KW-0808">Transferase</keyword>
<name>A0A383R7P2_PAEAL</name>
<feature type="binding site" evidence="7">
    <location>
        <position position="61"/>
    </location>
    <ligand>
        <name>carbamoyl phosphate</name>
        <dbReference type="ChEBI" id="CHEBI:58228"/>
    </ligand>
</feature>
<feature type="binding site" evidence="7">
    <location>
        <position position="89"/>
    </location>
    <ligand>
        <name>L-aspartate</name>
        <dbReference type="ChEBI" id="CHEBI:29991"/>
    </ligand>
</feature>
<dbReference type="EMBL" id="LS992241">
    <property type="protein sequence ID" value="SYX82602.1"/>
    <property type="molecule type" value="Genomic_DNA"/>
</dbReference>
<dbReference type="NCBIfam" id="TIGR00670">
    <property type="entry name" value="asp_carb_tr"/>
    <property type="match status" value="1"/>
</dbReference>
<evidence type="ECO:0000259" key="9">
    <source>
        <dbReference type="Pfam" id="PF02729"/>
    </source>
</evidence>
<dbReference type="UniPathway" id="UPA00070">
    <property type="reaction ID" value="UER00116"/>
</dbReference>
<dbReference type="GO" id="GO:0016597">
    <property type="term" value="F:amino acid binding"/>
    <property type="evidence" value="ECO:0007669"/>
    <property type="project" value="InterPro"/>
</dbReference>
<dbReference type="RefSeq" id="WP_138184912.1">
    <property type="nucleotide sequence ID" value="NZ_LS992241.1"/>
</dbReference>
<evidence type="ECO:0000256" key="3">
    <source>
        <dbReference type="ARBA" id="ARBA00022679"/>
    </source>
</evidence>
<dbReference type="PRINTS" id="PR00101">
    <property type="entry name" value="ATCASE"/>
</dbReference>
<keyword evidence="4 7" id="KW-0665">Pyrimidine biosynthesis</keyword>
<evidence type="ECO:0000256" key="1">
    <source>
        <dbReference type="ARBA" id="ARBA00004852"/>
    </source>
</evidence>
<dbReference type="Gene3D" id="3.40.50.1370">
    <property type="entry name" value="Aspartate/ornithine carbamoyltransferase"/>
    <property type="match status" value="2"/>
</dbReference>
<dbReference type="InterPro" id="IPR006131">
    <property type="entry name" value="Asp_carbamoyltransf_Asp/Orn-bd"/>
</dbReference>
<dbReference type="PRINTS" id="PR00100">
    <property type="entry name" value="AOTCASE"/>
</dbReference>
<evidence type="ECO:0000256" key="2">
    <source>
        <dbReference type="ARBA" id="ARBA00008896"/>
    </source>
</evidence>
<dbReference type="InterPro" id="IPR002082">
    <property type="entry name" value="Asp_carbamoyltransf"/>
</dbReference>
<dbReference type="GO" id="GO:0005829">
    <property type="term" value="C:cytosol"/>
    <property type="evidence" value="ECO:0007669"/>
    <property type="project" value="TreeGrafter"/>
</dbReference>
<evidence type="ECO:0000256" key="7">
    <source>
        <dbReference type="HAMAP-Rule" id="MF_00001"/>
    </source>
</evidence>
<comment type="subunit">
    <text evidence="7">Heterododecamer (2C3:3R2) of six catalytic PyrB chains organized as two trimers (C3), and six regulatory PyrI chains organized as three dimers (R2).</text>
</comment>
<evidence type="ECO:0000313" key="10">
    <source>
        <dbReference type="EMBL" id="SYX82602.1"/>
    </source>
</evidence>
<dbReference type="AlphaFoldDB" id="A0A383R7P2"/>
<dbReference type="Pfam" id="PF02729">
    <property type="entry name" value="OTCace_N"/>
    <property type="match status" value="1"/>
</dbReference>
<dbReference type="GO" id="GO:0004070">
    <property type="term" value="F:aspartate carbamoyltransferase activity"/>
    <property type="evidence" value="ECO:0007669"/>
    <property type="project" value="UniProtKB-UniRule"/>
</dbReference>
<accession>A0A383R7P2</accession>